<reference evidence="2 3" key="1">
    <citation type="submission" date="2023-02" db="EMBL/GenBank/DDBJ databases">
        <title>Genome sequence of Lentisphaera profundi SAORIC-696.</title>
        <authorList>
            <person name="Kim e."/>
            <person name="Cho J.-C."/>
            <person name="Choi A."/>
            <person name="Kang I."/>
        </authorList>
    </citation>
    <scope>NUCLEOTIDE SEQUENCE [LARGE SCALE GENOMIC DNA]</scope>
    <source>
        <strain evidence="2 3">SAORIC-696</strain>
    </source>
</reference>
<protein>
    <submittedName>
        <fullName evidence="2">Uncharacterized protein</fullName>
    </submittedName>
</protein>
<keyword evidence="3" id="KW-1185">Reference proteome</keyword>
<keyword evidence="1" id="KW-1133">Transmembrane helix</keyword>
<evidence type="ECO:0000313" key="2">
    <source>
        <dbReference type="EMBL" id="WDE96839.1"/>
    </source>
</evidence>
<feature type="transmembrane region" description="Helical" evidence="1">
    <location>
        <begin position="12"/>
        <end position="32"/>
    </location>
</feature>
<gene>
    <name evidence="2" type="ORF">PQO03_02545</name>
</gene>
<proteinExistence type="predicted"/>
<evidence type="ECO:0000313" key="3">
    <source>
        <dbReference type="Proteomes" id="UP001214250"/>
    </source>
</evidence>
<dbReference type="RefSeq" id="WP_274150904.1">
    <property type="nucleotide sequence ID" value="NZ_CP117811.1"/>
</dbReference>
<evidence type="ECO:0000256" key="1">
    <source>
        <dbReference type="SAM" id="Phobius"/>
    </source>
</evidence>
<keyword evidence="1" id="KW-0472">Membrane</keyword>
<name>A0ABY7VU51_9BACT</name>
<dbReference type="Proteomes" id="UP001214250">
    <property type="component" value="Chromosome 1"/>
</dbReference>
<keyword evidence="1" id="KW-0812">Transmembrane</keyword>
<dbReference type="EMBL" id="CP117811">
    <property type="protein sequence ID" value="WDE96839.1"/>
    <property type="molecule type" value="Genomic_DNA"/>
</dbReference>
<sequence length="189" mass="20955">MRTEIKKIIIGSTLFILGAIIVPMAIVLPLMLRESNNDQFRAPGTTQVNIDKPGRYYLWNDHITVFEGKSYNRSEHIPDNMEFVFQNKGTNEKLEFISDTSISSSSGSSSKNSIGYIEVQNPGDIDINISGDIKERVFSFSQSDILLMIGLIFGGCALSMILGFTGFGIAVWGVVQLIQSNKKPIQNKD</sequence>
<feature type="transmembrane region" description="Helical" evidence="1">
    <location>
        <begin position="145"/>
        <end position="178"/>
    </location>
</feature>
<accession>A0ABY7VU51</accession>
<organism evidence="2 3">
    <name type="scientific">Lentisphaera profundi</name>
    <dbReference type="NCBI Taxonomy" id="1658616"/>
    <lineage>
        <taxon>Bacteria</taxon>
        <taxon>Pseudomonadati</taxon>
        <taxon>Lentisphaerota</taxon>
        <taxon>Lentisphaeria</taxon>
        <taxon>Lentisphaerales</taxon>
        <taxon>Lentisphaeraceae</taxon>
        <taxon>Lentisphaera</taxon>
    </lineage>
</organism>